<evidence type="ECO:0000259" key="3">
    <source>
        <dbReference type="Pfam" id="PF16861"/>
    </source>
</evidence>
<evidence type="ECO:0000313" key="5">
    <source>
        <dbReference type="Proteomes" id="UP001595645"/>
    </source>
</evidence>
<proteinExistence type="inferred from homology"/>
<feature type="domain" description="Carbamoyltransferase" evidence="2">
    <location>
        <begin position="5"/>
        <end position="341"/>
    </location>
</feature>
<dbReference type="InterPro" id="IPR038152">
    <property type="entry name" value="Carbam_trans_C_sf"/>
</dbReference>
<dbReference type="Pfam" id="PF16861">
    <property type="entry name" value="Carbam_trans_C"/>
    <property type="match status" value="1"/>
</dbReference>
<dbReference type="RefSeq" id="WP_378247626.1">
    <property type="nucleotide sequence ID" value="NZ_JBHRWK010000160.1"/>
</dbReference>
<keyword evidence="5" id="KW-1185">Reference proteome</keyword>
<evidence type="ECO:0000256" key="1">
    <source>
        <dbReference type="ARBA" id="ARBA00006129"/>
    </source>
</evidence>
<dbReference type="Gene3D" id="3.30.420.40">
    <property type="match status" value="1"/>
</dbReference>
<reference evidence="5" key="1">
    <citation type="journal article" date="2019" name="Int. J. Syst. Evol. Microbiol.">
        <title>The Global Catalogue of Microorganisms (GCM) 10K type strain sequencing project: providing services to taxonomists for standard genome sequencing and annotation.</title>
        <authorList>
            <consortium name="The Broad Institute Genomics Platform"/>
            <consortium name="The Broad Institute Genome Sequencing Center for Infectious Disease"/>
            <person name="Wu L."/>
            <person name="Ma J."/>
        </authorList>
    </citation>
    <scope>NUCLEOTIDE SEQUENCE [LARGE SCALE GENOMIC DNA]</scope>
    <source>
        <strain evidence="5">CGMCC 4.7676</strain>
    </source>
</reference>
<evidence type="ECO:0000313" key="4">
    <source>
        <dbReference type="EMBL" id="MFC3456354.1"/>
    </source>
</evidence>
<protein>
    <submittedName>
        <fullName evidence="4">Carbamoyltransferase N-terminal domain-containing protein</fullName>
    </submittedName>
</protein>
<dbReference type="Gene3D" id="3.90.870.20">
    <property type="entry name" value="Carbamoyltransferase, C-terminal domain"/>
    <property type="match status" value="1"/>
</dbReference>
<name>A0ABV7PB56_9PSEU</name>
<comment type="similarity">
    <text evidence="1">Belongs to the NodU/CmcH family.</text>
</comment>
<dbReference type="EMBL" id="JBHRWK010000160">
    <property type="protein sequence ID" value="MFC3456354.1"/>
    <property type="molecule type" value="Genomic_DNA"/>
</dbReference>
<sequence length="556" mass="59723">MGTLRCGLKLTHDGCIAVIAENELLFSVEAEKIANRPRYSRLNSVSDLRELLHANGIGPKDLAAVAVDGWFRKNGESQVTLTDAHGDTHALDVADYHDHPGTDLDTLIGVLGKADIFGDGAREFRSCTHTTDHALAGYCSSPYAAAGEPSLVVIWDGGTAPCLYHFTLDGPALRPLRYLTPVLGLLYPVFASNLAPFSGSKQDRESLLLSVSGKAMAYAALGKPSPELVSVMERTTRLVPPSDVVGLERWTRKVLTSPEAEGLSDASRMASLEEYLGRTLVTALETFLREQPEYRGLPLCCSGGSALNIKWNARLRASGLFADVWVPPFPNDSGSAIGAACGEMIRHTGRSALRWSAFAGPELAPMAEIPPGWSATPCSVTELAALLVAEGEPVVVLTGRAEIGPRALGHRSIIAPATTEAMRDRLNDIKKREPYRPVAPICLESQAPKVFAPGTPDPYMLFDHQVRPAWRGRVPAVMHVDGSARLQTVGPGDHVIFALLTAYEALTGVPVLCNTSANFEGSGFFPDVESALRWGRTRFVWSDGVLHTATTNGGVR</sequence>
<organism evidence="4 5">
    <name type="scientific">Amycolatopsis speibonae</name>
    <dbReference type="NCBI Taxonomy" id="1450224"/>
    <lineage>
        <taxon>Bacteria</taxon>
        <taxon>Bacillati</taxon>
        <taxon>Actinomycetota</taxon>
        <taxon>Actinomycetes</taxon>
        <taxon>Pseudonocardiales</taxon>
        <taxon>Pseudonocardiaceae</taxon>
        <taxon>Amycolatopsis</taxon>
    </lineage>
</organism>
<comment type="caution">
    <text evidence="4">The sequence shown here is derived from an EMBL/GenBank/DDBJ whole genome shotgun (WGS) entry which is preliminary data.</text>
</comment>
<dbReference type="Proteomes" id="UP001595645">
    <property type="component" value="Unassembled WGS sequence"/>
</dbReference>
<feature type="domain" description="Carbamoyltransferase C-terminal" evidence="3">
    <location>
        <begin position="387"/>
        <end position="533"/>
    </location>
</feature>
<dbReference type="PANTHER" id="PTHR34847:SF1">
    <property type="entry name" value="NODULATION PROTEIN U"/>
    <property type="match status" value="1"/>
</dbReference>
<dbReference type="Pfam" id="PF02543">
    <property type="entry name" value="Carbam_trans_N"/>
    <property type="match status" value="1"/>
</dbReference>
<gene>
    <name evidence="4" type="ORF">ACFOSH_43640</name>
</gene>
<dbReference type="InterPro" id="IPR031730">
    <property type="entry name" value="Carbam_trans_C"/>
</dbReference>
<accession>A0ABV7PB56</accession>
<dbReference type="PANTHER" id="PTHR34847">
    <property type="entry name" value="NODULATION PROTEIN U"/>
    <property type="match status" value="1"/>
</dbReference>
<dbReference type="InterPro" id="IPR003696">
    <property type="entry name" value="Carbtransf_dom"/>
</dbReference>
<evidence type="ECO:0000259" key="2">
    <source>
        <dbReference type="Pfam" id="PF02543"/>
    </source>
</evidence>
<dbReference type="InterPro" id="IPR051338">
    <property type="entry name" value="NodU/CmcH_Carbamoyltrnsfr"/>
</dbReference>